<feature type="transmembrane region" description="Helical" evidence="1">
    <location>
        <begin position="49"/>
        <end position="67"/>
    </location>
</feature>
<gene>
    <name evidence="2" type="ORF">EV186_1011735</name>
</gene>
<dbReference type="Pfam" id="PF19684">
    <property type="entry name" value="DUF6186"/>
    <property type="match status" value="1"/>
</dbReference>
<keyword evidence="1" id="KW-0472">Membrane</keyword>
<reference evidence="2 3" key="1">
    <citation type="submission" date="2019-03" db="EMBL/GenBank/DDBJ databases">
        <title>Genomic Encyclopedia of Type Strains, Phase IV (KMG-IV): sequencing the most valuable type-strain genomes for metagenomic binning, comparative biology and taxonomic classification.</title>
        <authorList>
            <person name="Goeker M."/>
        </authorList>
    </citation>
    <scope>NUCLEOTIDE SEQUENCE [LARGE SCALE GENOMIC DNA]</scope>
    <source>
        <strain evidence="2 3">DSM 45361</strain>
    </source>
</reference>
<evidence type="ECO:0000256" key="1">
    <source>
        <dbReference type="SAM" id="Phobius"/>
    </source>
</evidence>
<dbReference type="AlphaFoldDB" id="A0A4R6SP23"/>
<keyword evidence="3" id="KW-1185">Reference proteome</keyword>
<evidence type="ECO:0000313" key="2">
    <source>
        <dbReference type="EMBL" id="TDQ05757.1"/>
    </source>
</evidence>
<feature type="transmembrane region" description="Helical" evidence="1">
    <location>
        <begin position="6"/>
        <end position="28"/>
    </location>
</feature>
<evidence type="ECO:0000313" key="3">
    <source>
        <dbReference type="Proteomes" id="UP000295444"/>
    </source>
</evidence>
<dbReference type="InterPro" id="IPR046177">
    <property type="entry name" value="DUF6186"/>
</dbReference>
<keyword evidence="1" id="KW-1133">Transmembrane helix</keyword>
<name>A0A4R6SP23_LABRH</name>
<accession>A0A4R6SP23</accession>
<proteinExistence type="predicted"/>
<comment type="caution">
    <text evidence="2">The sequence shown here is derived from an EMBL/GenBank/DDBJ whole genome shotgun (WGS) entry which is preliminary data.</text>
</comment>
<dbReference type="Proteomes" id="UP000295444">
    <property type="component" value="Unassembled WGS sequence"/>
</dbReference>
<protein>
    <submittedName>
        <fullName evidence="2">Uncharacterized protein</fullName>
    </submittedName>
</protein>
<keyword evidence="1" id="KW-0812">Transmembrane</keyword>
<sequence length="71" mass="7715">MNGHLSHVVTVSVFAALGLALVLMALLAHRRSSKLPTIGQLVRAALGRRSVQVLLVLAWWWVGWHFFAAGG</sequence>
<organism evidence="2 3">
    <name type="scientific">Labedaea rhizosphaerae</name>
    <dbReference type="NCBI Taxonomy" id="598644"/>
    <lineage>
        <taxon>Bacteria</taxon>
        <taxon>Bacillati</taxon>
        <taxon>Actinomycetota</taxon>
        <taxon>Actinomycetes</taxon>
        <taxon>Pseudonocardiales</taxon>
        <taxon>Pseudonocardiaceae</taxon>
        <taxon>Labedaea</taxon>
    </lineage>
</organism>
<dbReference type="RefSeq" id="WP_133848451.1">
    <property type="nucleotide sequence ID" value="NZ_SNXZ01000001.1"/>
</dbReference>
<dbReference type="EMBL" id="SNXZ01000001">
    <property type="protein sequence ID" value="TDQ05757.1"/>
    <property type="molecule type" value="Genomic_DNA"/>
</dbReference>